<dbReference type="Pfam" id="PF03009">
    <property type="entry name" value="GDPD"/>
    <property type="match status" value="1"/>
</dbReference>
<organism evidence="3">
    <name type="scientific">Prevotella amnii</name>
    <dbReference type="NCBI Taxonomy" id="419005"/>
    <lineage>
        <taxon>Bacteria</taxon>
        <taxon>Pseudomonadati</taxon>
        <taxon>Bacteroidota</taxon>
        <taxon>Bacteroidia</taxon>
        <taxon>Bacteroidales</taxon>
        <taxon>Prevotellaceae</taxon>
        <taxon>Prevotella</taxon>
    </lineage>
</organism>
<dbReference type="GO" id="GO:0008081">
    <property type="term" value="F:phosphoric diester hydrolase activity"/>
    <property type="evidence" value="ECO:0007669"/>
    <property type="project" value="InterPro"/>
</dbReference>
<dbReference type="RefSeq" id="WP_019035724.1">
    <property type="nucleotide sequence ID" value="NZ_KQ960577.1"/>
</dbReference>
<dbReference type="InterPro" id="IPR030395">
    <property type="entry name" value="GP_PDE_dom"/>
</dbReference>
<dbReference type="Proteomes" id="UP000070531">
    <property type="component" value="Unassembled WGS sequence"/>
</dbReference>
<dbReference type="PATRIC" id="fig|419005.5.peg.2149"/>
<feature type="chain" id="PRO_5007461932" evidence="1">
    <location>
        <begin position="22"/>
        <end position="570"/>
    </location>
</feature>
<dbReference type="Gene3D" id="3.20.20.190">
    <property type="entry name" value="Phosphatidylinositol (PI) phosphodiesterase"/>
    <property type="match status" value="1"/>
</dbReference>
<dbReference type="SUPFAM" id="SSF51695">
    <property type="entry name" value="PLC-like phosphodiesterases"/>
    <property type="match status" value="2"/>
</dbReference>
<evidence type="ECO:0000313" key="4">
    <source>
        <dbReference type="Proteomes" id="UP000070531"/>
    </source>
</evidence>
<comment type="caution">
    <text evidence="3">The sequence shown here is derived from an EMBL/GenBank/DDBJ whole genome shotgun (WGS) entry which is preliminary data.</text>
</comment>
<dbReference type="InterPro" id="IPR017946">
    <property type="entry name" value="PLC-like_Pdiesterase_TIM-brl"/>
</dbReference>
<reference evidence="3 4" key="1">
    <citation type="submission" date="2016-01" db="EMBL/GenBank/DDBJ databases">
        <authorList>
            <person name="Oliw E.H."/>
        </authorList>
    </citation>
    <scope>NUCLEOTIDE SEQUENCE [LARGE SCALE GENOMIC DNA]</scope>
    <source>
        <strain evidence="3 4">DNF00307</strain>
    </source>
</reference>
<evidence type="ECO:0000256" key="1">
    <source>
        <dbReference type="SAM" id="SignalP"/>
    </source>
</evidence>
<dbReference type="PROSITE" id="PS51257">
    <property type="entry name" value="PROKAR_LIPOPROTEIN"/>
    <property type="match status" value="1"/>
</dbReference>
<dbReference type="PANTHER" id="PTHR46211">
    <property type="entry name" value="GLYCEROPHOSPHORYL DIESTER PHOSPHODIESTERASE"/>
    <property type="match status" value="1"/>
</dbReference>
<dbReference type="STRING" id="419005.HMPREF1860_02147"/>
<evidence type="ECO:0000259" key="2">
    <source>
        <dbReference type="PROSITE" id="PS51704"/>
    </source>
</evidence>
<dbReference type="PANTHER" id="PTHR46211:SF1">
    <property type="entry name" value="GLYCEROPHOSPHODIESTER PHOSPHODIESTERASE, CYTOPLASMIC"/>
    <property type="match status" value="1"/>
</dbReference>
<name>A0A134B2J4_9BACT</name>
<dbReference type="AlphaFoldDB" id="A0A134B2J4"/>
<accession>A0A134B2J4</accession>
<dbReference type="EMBL" id="LSDL01000153">
    <property type="protein sequence ID" value="KXB74157.1"/>
    <property type="molecule type" value="Genomic_DNA"/>
</dbReference>
<feature type="domain" description="GP-PDE" evidence="2">
    <location>
        <begin position="58"/>
        <end position="381"/>
    </location>
</feature>
<dbReference type="PROSITE" id="PS51704">
    <property type="entry name" value="GP_PDE"/>
    <property type="match status" value="1"/>
</dbReference>
<evidence type="ECO:0000313" key="3">
    <source>
        <dbReference type="EMBL" id="KXB74157.1"/>
    </source>
</evidence>
<gene>
    <name evidence="3" type="ORF">HMPREF1860_02147</name>
</gene>
<protein>
    <submittedName>
        <fullName evidence="3">Glycerophosphodiester phosphodiesterase family protein</fullName>
    </submittedName>
</protein>
<keyword evidence="1" id="KW-0732">Signal</keyword>
<feature type="signal peptide" evidence="1">
    <location>
        <begin position="1"/>
        <end position="21"/>
    </location>
</feature>
<dbReference type="GO" id="GO:0006629">
    <property type="term" value="P:lipid metabolic process"/>
    <property type="evidence" value="ECO:0007669"/>
    <property type="project" value="InterPro"/>
</dbReference>
<sequence>MTTKALKTSFLLGLTALIAFTSCSEEQQFTNQEKDAKRVDVSPLTPEMAKVRDYVPLYACVAHRGSTYWTPEETEAAWRWARNMGADYLESDLQATKDGVVLANHDENLKRTTNIEDVFSDEVPTIRKDFYRSFRNEDGSQHFTEDDIKEQYERDLKDFRSNYTMSYYYAELLMLDAGKWFNDATPEQERLSFAAKHNGKVIYEKGVPSIQYADGLYVSALQDQINYAMGNKLNRDVNGRRILTYKIKDEYKNMTLKQIYEASRPAVKNGDNSVKGSKASKYMDFVEYSFGDKNGSTAYVKDEADNGNRPGIYPEFKESWLNPKDIEIRVYNILDDWGWNIITKPADANEPFYVNGKINVGKTNGKVILQTFSFDALNRAYNVFKGQIPMCFLLWTSNPPYATDLAVTTPTGYASFIKYAQDHGAHIIGPSIAGAPNNYPELNNPWQAYLIRRAGMLNHPYSFDSDAQMKKYMGYFVNFWGQNPTEFDDLLNVVVQPTQYTEFKKPSSHPVYMDGFFTNRSEISLKYMIQNGFRCNAKLANPFYPGKFYDNSQAPSDVPNADKVLQELGY</sequence>
<proteinExistence type="predicted"/>